<dbReference type="AlphaFoldDB" id="A0A0G1TGK5"/>
<dbReference type="GO" id="GO:0003677">
    <property type="term" value="F:DNA binding"/>
    <property type="evidence" value="ECO:0007669"/>
    <property type="project" value="UniProtKB-UniRule"/>
</dbReference>
<name>A0A0G1TGK5_9BACT</name>
<dbReference type="InterPro" id="IPR007159">
    <property type="entry name" value="SpoVT-AbrB_dom"/>
</dbReference>
<evidence type="ECO:0000313" key="4">
    <source>
        <dbReference type="Proteomes" id="UP000034212"/>
    </source>
</evidence>
<gene>
    <name evidence="3" type="ORF">UY08_C0006G0005</name>
</gene>
<protein>
    <recommendedName>
        <fullName evidence="2">SpoVT-AbrB domain-containing protein</fullName>
    </recommendedName>
</protein>
<comment type="caution">
    <text evidence="3">The sequence shown here is derived from an EMBL/GenBank/DDBJ whole genome shotgun (WGS) entry which is preliminary data.</text>
</comment>
<organism evidence="3 4">
    <name type="scientific">Candidatus Gottesmanbacteria bacterium GW2011_GWA1_47_8</name>
    <dbReference type="NCBI Taxonomy" id="1618438"/>
    <lineage>
        <taxon>Bacteria</taxon>
        <taxon>Candidatus Gottesmaniibacteriota</taxon>
    </lineage>
</organism>
<accession>A0A0G1TGK5</accession>
<dbReference type="Proteomes" id="UP000034212">
    <property type="component" value="Unassembled WGS sequence"/>
</dbReference>
<dbReference type="InterPro" id="IPR037914">
    <property type="entry name" value="SpoVT-AbrB_sf"/>
</dbReference>
<reference evidence="3 4" key="1">
    <citation type="journal article" date="2015" name="Nature">
        <title>rRNA introns, odd ribosomes, and small enigmatic genomes across a large radiation of phyla.</title>
        <authorList>
            <person name="Brown C.T."/>
            <person name="Hug L.A."/>
            <person name="Thomas B.C."/>
            <person name="Sharon I."/>
            <person name="Castelle C.J."/>
            <person name="Singh A."/>
            <person name="Wilkins M.J."/>
            <person name="Williams K.H."/>
            <person name="Banfield J.F."/>
        </authorList>
    </citation>
    <scope>NUCLEOTIDE SEQUENCE [LARGE SCALE GENOMIC DNA]</scope>
</reference>
<dbReference type="Gene3D" id="2.10.260.10">
    <property type="match status" value="1"/>
</dbReference>
<dbReference type="SMART" id="SM00966">
    <property type="entry name" value="SpoVT_AbrB"/>
    <property type="match status" value="1"/>
</dbReference>
<evidence type="ECO:0000256" key="1">
    <source>
        <dbReference type="PROSITE-ProRule" id="PRU01076"/>
    </source>
</evidence>
<proteinExistence type="predicted"/>
<sequence length="94" mass="10254">MLYPRVQIISVKGQVVLPAEARTALGMTPGKAVTVIPDLARKQVVIVPLGQENPVERGYGILAGKVPSLTRQLMKEKIREAAFEKKKYGIVRSG</sequence>
<dbReference type="SUPFAM" id="SSF89447">
    <property type="entry name" value="AbrB/MazE/MraZ-like"/>
    <property type="match status" value="1"/>
</dbReference>
<keyword evidence="1" id="KW-0238">DNA-binding</keyword>
<evidence type="ECO:0000313" key="3">
    <source>
        <dbReference type="EMBL" id="KKU80909.1"/>
    </source>
</evidence>
<dbReference type="PROSITE" id="PS51740">
    <property type="entry name" value="SPOVT_ABRB"/>
    <property type="match status" value="1"/>
</dbReference>
<feature type="domain" description="SpoVT-AbrB" evidence="2">
    <location>
        <begin position="4"/>
        <end position="51"/>
    </location>
</feature>
<dbReference type="EMBL" id="LCOQ01000006">
    <property type="protein sequence ID" value="KKU80909.1"/>
    <property type="molecule type" value="Genomic_DNA"/>
</dbReference>
<evidence type="ECO:0000259" key="2">
    <source>
        <dbReference type="PROSITE" id="PS51740"/>
    </source>
</evidence>